<proteinExistence type="predicted"/>
<name>A0AA48HFX8_9RHOB</name>
<evidence type="ECO:0008006" key="4">
    <source>
        <dbReference type="Google" id="ProtNLM"/>
    </source>
</evidence>
<evidence type="ECO:0000313" key="2">
    <source>
        <dbReference type="EMBL" id="BDW84879.1"/>
    </source>
</evidence>
<dbReference type="KEGG" id="rmai:MACH21_10560"/>
<accession>A0AA48HFX8</accession>
<feature type="signal peptide" evidence="1">
    <location>
        <begin position="1"/>
        <end position="20"/>
    </location>
</feature>
<feature type="chain" id="PRO_5041272510" description="Peptidoglycan-binding protein CsiV" evidence="1">
    <location>
        <begin position="21"/>
        <end position="175"/>
    </location>
</feature>
<sequence length="175" mass="18585">MKHGILAIGALLLAAGAASAQDFNFSVTNLRAEADHYMAPIVIVDDAMAEPFLFADGYLTEGFIDAVLNGDPRPLNAQIGAGYAGPVLGNRNGTGPHISAGETAAADYFITSERLRFYAKGGYSEGEDTVITGTWDVTPEGGEILLDLYDIGHDEGRRELVMVQEGVVRLVITPN</sequence>
<dbReference type="RefSeq" id="WP_338275125.1">
    <property type="nucleotide sequence ID" value="NZ_AP027266.1"/>
</dbReference>
<reference evidence="2 3" key="1">
    <citation type="submission" date="2023-01" db="EMBL/GenBank/DDBJ databases">
        <title>Complete genome sequence of Roseicyclus marinus strain Dej080120_10.</title>
        <authorList>
            <person name="Ueki S."/>
            <person name="Maruyama F."/>
        </authorList>
    </citation>
    <scope>NUCLEOTIDE SEQUENCE [LARGE SCALE GENOMIC DNA]</scope>
    <source>
        <strain evidence="2 3">Dej080120_10</strain>
    </source>
</reference>
<protein>
    <recommendedName>
        <fullName evidence="4">Peptidoglycan-binding protein CsiV</fullName>
    </recommendedName>
</protein>
<dbReference type="EMBL" id="AP027266">
    <property type="protein sequence ID" value="BDW84879.1"/>
    <property type="molecule type" value="Genomic_DNA"/>
</dbReference>
<keyword evidence="3" id="KW-1185">Reference proteome</keyword>
<dbReference type="Proteomes" id="UP001337723">
    <property type="component" value="Chromosome"/>
</dbReference>
<keyword evidence="1" id="KW-0732">Signal</keyword>
<dbReference type="AlphaFoldDB" id="A0AA48HFX8"/>
<evidence type="ECO:0000256" key="1">
    <source>
        <dbReference type="SAM" id="SignalP"/>
    </source>
</evidence>
<gene>
    <name evidence="2" type="ORF">MACH21_10560</name>
</gene>
<organism evidence="2 3">
    <name type="scientific">Roseicyclus marinus</name>
    <dbReference type="NCBI Taxonomy" id="2161673"/>
    <lineage>
        <taxon>Bacteria</taxon>
        <taxon>Pseudomonadati</taxon>
        <taxon>Pseudomonadota</taxon>
        <taxon>Alphaproteobacteria</taxon>
        <taxon>Rhodobacterales</taxon>
        <taxon>Roseobacteraceae</taxon>
        <taxon>Roseicyclus</taxon>
    </lineage>
</organism>
<evidence type="ECO:0000313" key="3">
    <source>
        <dbReference type="Proteomes" id="UP001337723"/>
    </source>
</evidence>